<dbReference type="EC" id="4.6.1.16" evidence="2"/>
<name>A0A4P9XNJ5_9FUNG</name>
<dbReference type="AlphaFoldDB" id="A0A4P9XNJ5"/>
<evidence type="ECO:0000256" key="3">
    <source>
        <dbReference type="ARBA" id="ARBA00034031"/>
    </source>
</evidence>
<dbReference type="InterPro" id="IPR006677">
    <property type="entry name" value="tRNA_intron_Endonuc_cat-like"/>
</dbReference>
<proteinExistence type="inferred from homology"/>
<dbReference type="GO" id="GO:0000214">
    <property type="term" value="C:tRNA-intron endonuclease complex"/>
    <property type="evidence" value="ECO:0007669"/>
    <property type="project" value="TreeGrafter"/>
</dbReference>
<dbReference type="InterPro" id="IPR006676">
    <property type="entry name" value="tRNA_splic"/>
</dbReference>
<dbReference type="PANTHER" id="PTHR21227">
    <property type="entry name" value="TRNA-SPLICING ENDONUCLEASE SUBUNIT SEN2"/>
    <property type="match status" value="1"/>
</dbReference>
<feature type="domain" description="tRNA intron endonuclease catalytic" evidence="4">
    <location>
        <begin position="81"/>
        <end position="157"/>
    </location>
</feature>
<dbReference type="CDD" id="cd22363">
    <property type="entry name" value="tRNA-intron_lyase_C"/>
    <property type="match status" value="1"/>
</dbReference>
<dbReference type="EMBL" id="KZ992706">
    <property type="protein sequence ID" value="RKP07528.1"/>
    <property type="molecule type" value="Genomic_DNA"/>
</dbReference>
<dbReference type="GO" id="GO:0000213">
    <property type="term" value="F:tRNA-intron lyase activity"/>
    <property type="evidence" value="ECO:0007669"/>
    <property type="project" value="UniProtKB-EC"/>
</dbReference>
<dbReference type="GO" id="GO:0005737">
    <property type="term" value="C:cytoplasm"/>
    <property type="evidence" value="ECO:0007669"/>
    <property type="project" value="TreeGrafter"/>
</dbReference>
<evidence type="ECO:0000256" key="1">
    <source>
        <dbReference type="ARBA" id="ARBA00008078"/>
    </source>
</evidence>
<comment type="catalytic activity">
    <reaction evidence="3">
        <text>pretRNA = a 3'-half-tRNA molecule with a 5'-OH end + a 5'-half-tRNA molecule with a 2',3'-cyclic phosphate end + an intron with a 2',3'-cyclic phosphate and a 5'-hydroxyl terminus.</text>
        <dbReference type="EC" id="4.6.1.16"/>
    </reaction>
</comment>
<keyword evidence="5" id="KW-0540">Nuclease</keyword>
<reference evidence="6" key="1">
    <citation type="journal article" date="2018" name="Nat. Microbiol.">
        <title>Leveraging single-cell genomics to expand the fungal tree of life.</title>
        <authorList>
            <person name="Ahrendt S.R."/>
            <person name="Quandt C.A."/>
            <person name="Ciobanu D."/>
            <person name="Clum A."/>
            <person name="Salamov A."/>
            <person name="Andreopoulos B."/>
            <person name="Cheng J.F."/>
            <person name="Woyke T."/>
            <person name="Pelin A."/>
            <person name="Henrissat B."/>
            <person name="Reynolds N.K."/>
            <person name="Benny G.L."/>
            <person name="Smith M.E."/>
            <person name="James T.Y."/>
            <person name="Grigoriev I.V."/>
        </authorList>
    </citation>
    <scope>NUCLEOTIDE SEQUENCE [LARGE SCALE GENOMIC DNA]</scope>
    <source>
        <strain evidence="6">RSA 1356</strain>
    </source>
</reference>
<dbReference type="PANTHER" id="PTHR21227:SF0">
    <property type="entry name" value="TRNA-SPLICING ENDONUCLEASE SUBUNIT SEN2"/>
    <property type="match status" value="1"/>
</dbReference>
<keyword evidence="6" id="KW-1185">Reference proteome</keyword>
<dbReference type="SUPFAM" id="SSF53032">
    <property type="entry name" value="tRNA-intron endonuclease catalytic domain-like"/>
    <property type="match status" value="1"/>
</dbReference>
<organism evidence="5 6">
    <name type="scientific">Thamnocephalis sphaerospora</name>
    <dbReference type="NCBI Taxonomy" id="78915"/>
    <lineage>
        <taxon>Eukaryota</taxon>
        <taxon>Fungi</taxon>
        <taxon>Fungi incertae sedis</taxon>
        <taxon>Zoopagomycota</taxon>
        <taxon>Zoopagomycotina</taxon>
        <taxon>Zoopagomycetes</taxon>
        <taxon>Zoopagales</taxon>
        <taxon>Sigmoideomycetaceae</taxon>
        <taxon>Thamnocephalis</taxon>
    </lineage>
</organism>
<evidence type="ECO:0000259" key="4">
    <source>
        <dbReference type="Pfam" id="PF01974"/>
    </source>
</evidence>
<gene>
    <name evidence="5" type="ORF">THASP1DRAFT_30659</name>
</gene>
<keyword evidence="5" id="KW-0255">Endonuclease</keyword>
<dbReference type="InterPro" id="IPR036167">
    <property type="entry name" value="tRNA_intron_Endo_cat-like_sf"/>
</dbReference>
<dbReference type="OrthoDB" id="10249562at2759"/>
<dbReference type="InterPro" id="IPR011856">
    <property type="entry name" value="tRNA_endonuc-like_dom_sf"/>
</dbReference>
<keyword evidence="5" id="KW-0378">Hydrolase</keyword>
<accession>A0A4P9XNJ5</accession>
<evidence type="ECO:0000313" key="6">
    <source>
        <dbReference type="Proteomes" id="UP000271241"/>
    </source>
</evidence>
<dbReference type="NCBIfam" id="TIGR00324">
    <property type="entry name" value="endA"/>
    <property type="match status" value="1"/>
</dbReference>
<dbReference type="Pfam" id="PF01974">
    <property type="entry name" value="tRNA_int_endo"/>
    <property type="match status" value="1"/>
</dbReference>
<sequence length="193" mass="21757">MQGSTVTRASGLSTEPLWLSPEEVVFLAWGLGCLRVVDAELGIELDISEIWQRSCCAYSPRTMHADLGKACLEQTQSNDRFALRYAAYHHLRSHRWVVRDGIKYGTDFVIYEQGPLFDHATHDIASGLYPENVDWPGLLGIVRVCNQVRKTLRICYVGAPSGTRAGTDGPWCIGNYTVGEFVLRRWVPERDRV</sequence>
<dbReference type="STRING" id="78915.A0A4P9XNJ5"/>
<evidence type="ECO:0000256" key="2">
    <source>
        <dbReference type="ARBA" id="ARBA00012573"/>
    </source>
</evidence>
<dbReference type="Gene3D" id="3.40.1350.10">
    <property type="match status" value="1"/>
</dbReference>
<dbReference type="GO" id="GO:0003676">
    <property type="term" value="F:nucleic acid binding"/>
    <property type="evidence" value="ECO:0007669"/>
    <property type="project" value="InterPro"/>
</dbReference>
<evidence type="ECO:0000313" key="5">
    <source>
        <dbReference type="EMBL" id="RKP07528.1"/>
    </source>
</evidence>
<protein>
    <recommendedName>
        <fullName evidence="2">tRNA-intron lyase</fullName>
        <ecNumber evidence="2">4.6.1.16</ecNumber>
    </recommendedName>
</protein>
<dbReference type="GO" id="GO:0000379">
    <property type="term" value="P:tRNA-type intron splice site recognition and cleavage"/>
    <property type="evidence" value="ECO:0007669"/>
    <property type="project" value="TreeGrafter"/>
</dbReference>
<dbReference type="Proteomes" id="UP000271241">
    <property type="component" value="Unassembled WGS sequence"/>
</dbReference>
<comment type="similarity">
    <text evidence="1">Belongs to the tRNA-intron endonuclease family.</text>
</comment>